<reference evidence="2 3" key="1">
    <citation type="submission" date="2020-04" db="EMBL/GenBank/DDBJ databases">
        <authorList>
            <person name="De Canck E."/>
        </authorList>
    </citation>
    <scope>NUCLEOTIDE SEQUENCE [LARGE SCALE GENOMIC DNA]</scope>
    <source>
        <strain evidence="2 3">LMG 22037</strain>
    </source>
</reference>
<dbReference type="InterPro" id="IPR050834">
    <property type="entry name" value="Glycosyltransf_2"/>
</dbReference>
<sequence>MRTGARHDAAAPAPIRIEPNRTFAEFMTDSPPLPSSPAASTASAPQRPLASMLLIAYNQQQQIADAVKAALAQTYEPLEIIVSDDASRDSTFAAIQAAVAGYEGPHRVVVRRNEANQGISAHLSQLAQMANGELLFVAAGDDISAPDRCERVVDFWLAHDRRPDLIATDLADMDEAGNIHERMSPTELDGYRSFDDWLNARPWLIGAAHVWSRRLFERFGPMLPGAAAEDQIMVLRAILSGGALSLREPLVRYRRGGLSRKRRYGSVDELIARMRQSNRYGLAELAQLQRDAEIAGVGERMRTAMAPKLAREQFIRAMFEAGTLAERAGLLARSPGVKLGLRIRMFLYASCPAVYAPGLWLKRTLRERRG</sequence>
<gene>
    <name evidence="2" type="ORF">LMG22037_01441</name>
</gene>
<dbReference type="InterPro" id="IPR001173">
    <property type="entry name" value="Glyco_trans_2-like"/>
</dbReference>
<dbReference type="Pfam" id="PF00535">
    <property type="entry name" value="Glycos_transf_2"/>
    <property type="match status" value="1"/>
</dbReference>
<protein>
    <recommendedName>
        <fullName evidence="1">Glycosyltransferase 2-like domain-containing protein</fullName>
    </recommendedName>
</protein>
<dbReference type="PANTHER" id="PTHR43685">
    <property type="entry name" value="GLYCOSYLTRANSFERASE"/>
    <property type="match status" value="1"/>
</dbReference>
<dbReference type="InterPro" id="IPR029044">
    <property type="entry name" value="Nucleotide-diphossugar_trans"/>
</dbReference>
<organism evidence="2 3">
    <name type="scientific">Paraburkholderia phenoliruptrix</name>
    <dbReference type="NCBI Taxonomy" id="252970"/>
    <lineage>
        <taxon>Bacteria</taxon>
        <taxon>Pseudomonadati</taxon>
        <taxon>Pseudomonadota</taxon>
        <taxon>Betaproteobacteria</taxon>
        <taxon>Burkholderiales</taxon>
        <taxon>Burkholderiaceae</taxon>
        <taxon>Paraburkholderia</taxon>
    </lineage>
</organism>
<dbReference type="SUPFAM" id="SSF53448">
    <property type="entry name" value="Nucleotide-diphospho-sugar transferases"/>
    <property type="match status" value="1"/>
</dbReference>
<dbReference type="AlphaFoldDB" id="A0A6J5AF62"/>
<dbReference type="Proteomes" id="UP000494249">
    <property type="component" value="Unassembled WGS sequence"/>
</dbReference>
<dbReference type="Gene3D" id="3.90.550.10">
    <property type="entry name" value="Spore Coat Polysaccharide Biosynthesis Protein SpsA, Chain A"/>
    <property type="match status" value="1"/>
</dbReference>
<name>A0A6J5AF62_9BURK</name>
<dbReference type="EMBL" id="CADIKB010000004">
    <property type="protein sequence ID" value="CAB3660574.1"/>
    <property type="molecule type" value="Genomic_DNA"/>
</dbReference>
<accession>A0A6J5AF62</accession>
<feature type="domain" description="Glycosyltransferase 2-like" evidence="1">
    <location>
        <begin position="52"/>
        <end position="161"/>
    </location>
</feature>
<proteinExistence type="predicted"/>
<evidence type="ECO:0000313" key="3">
    <source>
        <dbReference type="Proteomes" id="UP000494249"/>
    </source>
</evidence>
<evidence type="ECO:0000259" key="1">
    <source>
        <dbReference type="Pfam" id="PF00535"/>
    </source>
</evidence>
<evidence type="ECO:0000313" key="2">
    <source>
        <dbReference type="EMBL" id="CAB3660574.1"/>
    </source>
</evidence>
<dbReference type="PANTHER" id="PTHR43685:SF11">
    <property type="entry name" value="GLYCOSYLTRANSFERASE TAGX-RELATED"/>
    <property type="match status" value="1"/>
</dbReference>